<evidence type="ECO:0000256" key="3">
    <source>
        <dbReference type="ARBA" id="ARBA00022692"/>
    </source>
</evidence>
<reference evidence="7" key="1">
    <citation type="submission" date="2021-05" db="EMBL/GenBank/DDBJ databases">
        <title>The genome of the haptophyte Pavlova lutheri (Diacronema luteri, Pavlovales) - a model for lipid biosynthesis in eukaryotic algae.</title>
        <authorList>
            <person name="Hulatt C.J."/>
            <person name="Posewitz M.C."/>
        </authorList>
    </citation>
    <scope>NUCLEOTIDE SEQUENCE</scope>
    <source>
        <strain evidence="7">NIVA-4/92</strain>
    </source>
</reference>
<dbReference type="Pfam" id="PF07856">
    <property type="entry name" value="Orai-1"/>
    <property type="match status" value="1"/>
</dbReference>
<accession>A0A8J5XRC9</accession>
<evidence type="ECO:0000256" key="1">
    <source>
        <dbReference type="ARBA" id="ARBA00004141"/>
    </source>
</evidence>
<dbReference type="OrthoDB" id="330261at2759"/>
<evidence type="ECO:0000256" key="5">
    <source>
        <dbReference type="ARBA" id="ARBA00023136"/>
    </source>
</evidence>
<feature type="transmembrane region" description="Helical" evidence="6">
    <location>
        <begin position="118"/>
        <end position="138"/>
    </location>
</feature>
<dbReference type="InterPro" id="IPR038350">
    <property type="entry name" value="Orai_sf"/>
</dbReference>
<proteinExistence type="inferred from homology"/>
<evidence type="ECO:0000256" key="4">
    <source>
        <dbReference type="ARBA" id="ARBA00022989"/>
    </source>
</evidence>
<evidence type="ECO:0000313" key="8">
    <source>
        <dbReference type="Proteomes" id="UP000751190"/>
    </source>
</evidence>
<dbReference type="Proteomes" id="UP000751190">
    <property type="component" value="Unassembled WGS sequence"/>
</dbReference>
<dbReference type="Gene3D" id="1.20.140.140">
    <property type="entry name" value="Calcium release-activated calcium channel protein Orai"/>
    <property type="match status" value="1"/>
</dbReference>
<evidence type="ECO:0000313" key="7">
    <source>
        <dbReference type="EMBL" id="KAG8465184.1"/>
    </source>
</evidence>
<comment type="caution">
    <text evidence="7">The sequence shown here is derived from an EMBL/GenBank/DDBJ whole genome shotgun (WGS) entry which is preliminary data.</text>
</comment>
<comment type="subcellular location">
    <subcellularLocation>
        <location evidence="1">Membrane</location>
        <topology evidence="1">Multi-pass membrane protein</topology>
    </subcellularLocation>
</comment>
<dbReference type="InterPro" id="IPR012446">
    <property type="entry name" value="CRAC_channel"/>
</dbReference>
<dbReference type="OMA" id="FILEMAY"/>
<evidence type="ECO:0000256" key="2">
    <source>
        <dbReference type="ARBA" id="ARBA00008062"/>
    </source>
</evidence>
<dbReference type="EMBL" id="JAGTXO010000011">
    <property type="protein sequence ID" value="KAG8465184.1"/>
    <property type="molecule type" value="Genomic_DNA"/>
</dbReference>
<protein>
    <submittedName>
        <fullName evidence="7">Uncharacterized protein</fullName>
    </submittedName>
</protein>
<evidence type="ECO:0000256" key="6">
    <source>
        <dbReference type="SAM" id="Phobius"/>
    </source>
</evidence>
<keyword evidence="5 6" id="KW-0472">Membrane</keyword>
<name>A0A8J5XRC9_DIALT</name>
<dbReference type="GO" id="GO:0016020">
    <property type="term" value="C:membrane"/>
    <property type="evidence" value="ECO:0007669"/>
    <property type="project" value="UniProtKB-SubCell"/>
</dbReference>
<dbReference type="AlphaFoldDB" id="A0A8J5XRC9"/>
<feature type="transmembrane region" description="Helical" evidence="6">
    <location>
        <begin position="27"/>
        <end position="47"/>
    </location>
</feature>
<keyword evidence="8" id="KW-1185">Reference proteome</keyword>
<feature type="transmembrane region" description="Helical" evidence="6">
    <location>
        <begin position="144"/>
        <end position="161"/>
    </location>
</feature>
<sequence>MLFADKRALETNLKVSLLQIREKELNFYTQNCLAVGTQSALLAGFAYAGLTQVSIPPEAPYAVKLLYLLFTTSAMSCELIAVLNTTLLSMLGPGLALRGPDGSMHQAVDGMMLEYRRAFFTFGLGLLAFHMSALMFGWLMFSPLVAASMTVCIVVALRVLWRYVVRIFAKFQLPHDMVVSGRFVPGADDAGAASASDPSADARVIGSLIQREQQAAALAGNPSLVATAAPISATHAPLPAPGAAVRSNGANGSGAGPSSLPAISNAEANAQLAKQGPSSWLKFM</sequence>
<feature type="transmembrane region" description="Helical" evidence="6">
    <location>
        <begin position="67"/>
        <end position="97"/>
    </location>
</feature>
<organism evidence="7 8">
    <name type="scientific">Diacronema lutheri</name>
    <name type="common">Unicellular marine alga</name>
    <name type="synonym">Monochrysis lutheri</name>
    <dbReference type="NCBI Taxonomy" id="2081491"/>
    <lineage>
        <taxon>Eukaryota</taxon>
        <taxon>Haptista</taxon>
        <taxon>Haptophyta</taxon>
        <taxon>Pavlovophyceae</taxon>
        <taxon>Pavlovales</taxon>
        <taxon>Pavlovaceae</taxon>
        <taxon>Diacronema</taxon>
    </lineage>
</organism>
<comment type="similarity">
    <text evidence="2">Belongs to the Orai family.</text>
</comment>
<keyword evidence="3 6" id="KW-0812">Transmembrane</keyword>
<gene>
    <name evidence="7" type="ORF">KFE25_012547</name>
</gene>
<keyword evidence="4 6" id="KW-1133">Transmembrane helix</keyword>